<name>Q6K3W1_ORYSJ</name>
<accession>Q6K3W1</accession>
<reference evidence="2" key="2">
    <citation type="journal article" date="2008" name="Nucleic Acids Res.">
        <title>The rice annotation project database (RAP-DB): 2008 update.</title>
        <authorList>
            <consortium name="The rice annotation project (RAP)"/>
        </authorList>
    </citation>
    <scope>GENOME REANNOTATION</scope>
    <source>
        <strain evidence="2">cv. Nipponbare</strain>
    </source>
</reference>
<dbReference type="AlphaFoldDB" id="Q6K3W1"/>
<gene>
    <name evidence="1" type="primary">P0692F07.29</name>
</gene>
<evidence type="ECO:0000313" key="1">
    <source>
        <dbReference type="EMBL" id="BAD23459.1"/>
    </source>
</evidence>
<sequence length="98" mass="11087">MGLRDGLSDNKLFDDFGPGRSNPARIYPVYIYTGKFYLTLSKIPCLYGSTPRSTKASMINVDKAPSQTLRLLDYSRTVGGSRQGIRNEEMVYRRDKIS</sequence>
<keyword evidence="1" id="KW-0645">Protease</keyword>
<dbReference type="Proteomes" id="UP000000763">
    <property type="component" value="Chromosome 9"/>
</dbReference>
<dbReference type="GO" id="GO:0006508">
    <property type="term" value="P:proteolysis"/>
    <property type="evidence" value="ECO:0007669"/>
    <property type="project" value="UniProtKB-KW"/>
</dbReference>
<reference evidence="2" key="1">
    <citation type="journal article" date="2005" name="Nature">
        <title>The map-based sequence of the rice genome.</title>
        <authorList>
            <consortium name="International rice genome sequencing project (IRGSP)"/>
            <person name="Matsumoto T."/>
            <person name="Wu J."/>
            <person name="Kanamori H."/>
            <person name="Katayose Y."/>
            <person name="Fujisawa M."/>
            <person name="Namiki N."/>
            <person name="Mizuno H."/>
            <person name="Yamamoto K."/>
            <person name="Antonio B.A."/>
            <person name="Baba T."/>
            <person name="Sakata K."/>
            <person name="Nagamura Y."/>
            <person name="Aoki H."/>
            <person name="Arikawa K."/>
            <person name="Arita K."/>
            <person name="Bito T."/>
            <person name="Chiden Y."/>
            <person name="Fujitsuka N."/>
            <person name="Fukunaka R."/>
            <person name="Hamada M."/>
            <person name="Harada C."/>
            <person name="Hayashi A."/>
            <person name="Hijishita S."/>
            <person name="Honda M."/>
            <person name="Hosokawa S."/>
            <person name="Ichikawa Y."/>
            <person name="Idonuma A."/>
            <person name="Iijima M."/>
            <person name="Ikeda M."/>
            <person name="Ikeno M."/>
            <person name="Ito K."/>
            <person name="Ito S."/>
            <person name="Ito T."/>
            <person name="Ito Y."/>
            <person name="Ito Y."/>
            <person name="Iwabuchi A."/>
            <person name="Kamiya K."/>
            <person name="Karasawa W."/>
            <person name="Kurita K."/>
            <person name="Katagiri S."/>
            <person name="Kikuta A."/>
            <person name="Kobayashi H."/>
            <person name="Kobayashi N."/>
            <person name="Machita K."/>
            <person name="Maehara T."/>
            <person name="Masukawa M."/>
            <person name="Mizubayashi T."/>
            <person name="Mukai Y."/>
            <person name="Nagasaki H."/>
            <person name="Nagata Y."/>
            <person name="Naito S."/>
            <person name="Nakashima M."/>
            <person name="Nakama Y."/>
            <person name="Nakamichi Y."/>
            <person name="Nakamura M."/>
            <person name="Meguro A."/>
            <person name="Negishi M."/>
            <person name="Ohta I."/>
            <person name="Ohta T."/>
            <person name="Okamoto M."/>
            <person name="Ono N."/>
            <person name="Saji S."/>
            <person name="Sakaguchi M."/>
            <person name="Sakai K."/>
            <person name="Shibata M."/>
            <person name="Shimokawa T."/>
            <person name="Song J."/>
            <person name="Takazaki Y."/>
            <person name="Terasawa K."/>
            <person name="Tsugane M."/>
            <person name="Tsuji K."/>
            <person name="Ueda S."/>
            <person name="Waki K."/>
            <person name="Yamagata H."/>
            <person name="Yamamoto M."/>
            <person name="Yamamoto S."/>
            <person name="Yamane H."/>
            <person name="Yoshiki S."/>
            <person name="Yoshihara R."/>
            <person name="Yukawa K."/>
            <person name="Zhong H."/>
            <person name="Yano M."/>
            <person name="Yuan Q."/>
            <person name="Ouyang S."/>
            <person name="Liu J."/>
            <person name="Jones K.M."/>
            <person name="Gansberger K."/>
            <person name="Moffat K."/>
            <person name="Hill J."/>
            <person name="Bera J."/>
            <person name="Fadrosh D."/>
            <person name="Jin S."/>
            <person name="Johri S."/>
            <person name="Kim M."/>
            <person name="Overton L."/>
            <person name="Reardon M."/>
            <person name="Tsitrin T."/>
            <person name="Vuong H."/>
            <person name="Weaver B."/>
            <person name="Ciecko A."/>
            <person name="Tallon L."/>
            <person name="Jackson J."/>
            <person name="Pai G."/>
            <person name="Aken S.V."/>
            <person name="Utterback T."/>
            <person name="Reidmuller S."/>
            <person name="Feldblyum T."/>
            <person name="Hsiao J."/>
            <person name="Zismann V."/>
            <person name="Iobst S."/>
            <person name="de Vazeille A.R."/>
            <person name="Buell C.R."/>
            <person name="Ying K."/>
            <person name="Li Y."/>
            <person name="Lu T."/>
            <person name="Huang Y."/>
            <person name="Zhao Q."/>
            <person name="Feng Q."/>
            <person name="Zhang L."/>
            <person name="Zhu J."/>
            <person name="Weng Q."/>
            <person name="Mu J."/>
            <person name="Lu Y."/>
            <person name="Fan D."/>
            <person name="Liu Y."/>
            <person name="Guan J."/>
            <person name="Zhang Y."/>
            <person name="Yu S."/>
            <person name="Liu X."/>
            <person name="Zhang Y."/>
            <person name="Hong G."/>
            <person name="Han B."/>
            <person name="Choisne N."/>
            <person name="Demange N."/>
            <person name="Orjeda G."/>
            <person name="Samain S."/>
            <person name="Cattolico L."/>
            <person name="Pelletier E."/>
            <person name="Couloux A."/>
            <person name="Segurens B."/>
            <person name="Wincker P."/>
            <person name="D'Hont A."/>
            <person name="Scarpelli C."/>
            <person name="Weissenbach J."/>
            <person name="Salanoubat M."/>
            <person name="Quetier F."/>
            <person name="Yu Y."/>
            <person name="Kim H.R."/>
            <person name="Rambo T."/>
            <person name="Currie J."/>
            <person name="Collura K."/>
            <person name="Luo M."/>
            <person name="Yang T."/>
            <person name="Ammiraju J.S.S."/>
            <person name="Engler F."/>
            <person name="Soderlund C."/>
            <person name="Wing R.A."/>
            <person name="Palmer L.E."/>
            <person name="de la Bastide M."/>
            <person name="Spiegel L."/>
            <person name="Nascimento L."/>
            <person name="Zutavern T."/>
            <person name="O'Shaughnessy A."/>
            <person name="Dike S."/>
            <person name="Dedhia N."/>
            <person name="Preston R."/>
            <person name="Balija V."/>
            <person name="McCombie W.R."/>
            <person name="Chow T."/>
            <person name="Chen H."/>
            <person name="Chung M."/>
            <person name="Chen C."/>
            <person name="Shaw J."/>
            <person name="Wu H."/>
            <person name="Hsiao K."/>
            <person name="Chao Y."/>
            <person name="Chu M."/>
            <person name="Cheng C."/>
            <person name="Hour A."/>
            <person name="Lee P."/>
            <person name="Lin S."/>
            <person name="Lin Y."/>
            <person name="Liou J."/>
            <person name="Liu S."/>
            <person name="Hsing Y."/>
            <person name="Raghuvanshi S."/>
            <person name="Mohanty A."/>
            <person name="Bharti A.K."/>
            <person name="Gaur A."/>
            <person name="Gupta V."/>
            <person name="Kumar D."/>
            <person name="Ravi V."/>
            <person name="Vij S."/>
            <person name="Kapur A."/>
            <person name="Khurana P."/>
            <person name="Khurana P."/>
            <person name="Khurana J.P."/>
            <person name="Tyagi A.K."/>
            <person name="Gaikwad K."/>
            <person name="Singh A."/>
            <person name="Dalal V."/>
            <person name="Srivastava S."/>
            <person name="Dixit A."/>
            <person name="Pal A.K."/>
            <person name="Ghazi I.A."/>
            <person name="Yadav M."/>
            <person name="Pandit A."/>
            <person name="Bhargava A."/>
            <person name="Sureshbabu K."/>
            <person name="Batra K."/>
            <person name="Sharma T.R."/>
            <person name="Mohapatra T."/>
            <person name="Singh N.K."/>
            <person name="Messing J."/>
            <person name="Nelson A.B."/>
            <person name="Fuks G."/>
            <person name="Kavchok S."/>
            <person name="Keizer G."/>
            <person name="Linton E."/>
            <person name="Llaca V."/>
            <person name="Song R."/>
            <person name="Tanyolac B."/>
            <person name="Young S."/>
            <person name="Ho-Il K."/>
            <person name="Hahn J.H."/>
            <person name="Sangsakoo G."/>
            <person name="Vanavichit A."/>
            <person name="de Mattos Luiz.A.T."/>
            <person name="Zimmer P.D."/>
            <person name="Malone G."/>
            <person name="Dellagostin O."/>
            <person name="de Oliveira A.C."/>
            <person name="Bevan M."/>
            <person name="Bancroft I."/>
            <person name="Minx P."/>
            <person name="Cordum H."/>
            <person name="Wilson R."/>
            <person name="Cheng Z."/>
            <person name="Jin W."/>
            <person name="Jiang J."/>
            <person name="Leong S.A."/>
            <person name="Iwama H."/>
            <person name="Gojobori T."/>
            <person name="Itoh T."/>
            <person name="Niimura Y."/>
            <person name="Fujii Y."/>
            <person name="Habara T."/>
            <person name="Sakai H."/>
            <person name="Sato Y."/>
            <person name="Wilson G."/>
            <person name="Kumar K."/>
            <person name="McCouch S."/>
            <person name="Juretic N."/>
            <person name="Hoen D."/>
            <person name="Wright S."/>
            <person name="Bruskiewich R."/>
            <person name="Bureau T."/>
            <person name="Miyao A."/>
            <person name="Hirochika H."/>
            <person name="Nishikawa T."/>
            <person name="Kadowaki K."/>
            <person name="Sugiura M."/>
            <person name="Burr B."/>
            <person name="Sasaki T."/>
        </authorList>
    </citation>
    <scope>NUCLEOTIDE SEQUENCE [LARGE SCALE GENOMIC DNA]</scope>
    <source>
        <strain evidence="2">cv. Nipponbare</strain>
    </source>
</reference>
<organism evidence="1 2">
    <name type="scientific">Oryza sativa subsp. japonica</name>
    <name type="common">Rice</name>
    <dbReference type="NCBI Taxonomy" id="39947"/>
    <lineage>
        <taxon>Eukaryota</taxon>
        <taxon>Viridiplantae</taxon>
        <taxon>Streptophyta</taxon>
        <taxon>Embryophyta</taxon>
        <taxon>Tracheophyta</taxon>
        <taxon>Spermatophyta</taxon>
        <taxon>Magnoliopsida</taxon>
        <taxon>Liliopsida</taxon>
        <taxon>Poales</taxon>
        <taxon>Poaceae</taxon>
        <taxon>BOP clade</taxon>
        <taxon>Oryzoideae</taxon>
        <taxon>Oryzeae</taxon>
        <taxon>Oryzinae</taxon>
        <taxon>Oryza</taxon>
        <taxon>Oryza sativa</taxon>
    </lineage>
</organism>
<dbReference type="GO" id="GO:0008233">
    <property type="term" value="F:peptidase activity"/>
    <property type="evidence" value="ECO:0007669"/>
    <property type="project" value="UniProtKB-KW"/>
</dbReference>
<protein>
    <submittedName>
        <fullName evidence="1">Ulp1 protease-like</fullName>
    </submittedName>
</protein>
<evidence type="ECO:0000313" key="2">
    <source>
        <dbReference type="Proteomes" id="UP000000763"/>
    </source>
</evidence>
<proteinExistence type="predicted"/>
<keyword evidence="1" id="KW-0378">Hydrolase</keyword>
<dbReference type="EMBL" id="AP005593">
    <property type="protein sequence ID" value="BAD23459.1"/>
    <property type="molecule type" value="Genomic_DNA"/>
</dbReference>